<reference evidence="3 4" key="1">
    <citation type="submission" date="2024-04" db="EMBL/GenBank/DDBJ databases">
        <title>Defined microbial consortia suppress multidrug-resistant proinflammatory Enterobacteriaceae via ecological control.</title>
        <authorList>
            <person name="Furuichi M."/>
            <person name="Kawaguchi T."/>
            <person name="Pust M."/>
            <person name="Yasuma K."/>
            <person name="Plichta D."/>
            <person name="Hasegawa N."/>
            <person name="Ohya T."/>
            <person name="Bhattarai S."/>
            <person name="Sasajima S."/>
            <person name="Aoto Y."/>
            <person name="Tuganbaev T."/>
            <person name="Yaginuma M."/>
            <person name="Ueda M."/>
            <person name="Okahashi N."/>
            <person name="Amafuji K."/>
            <person name="Kiridooshi Y."/>
            <person name="Sugita K."/>
            <person name="Strazar M."/>
            <person name="Skelly A."/>
            <person name="Suda W."/>
            <person name="Hattori M."/>
            <person name="Nakamoto N."/>
            <person name="Caballero S."/>
            <person name="Norman J."/>
            <person name="Olle B."/>
            <person name="Tanoue T."/>
            <person name="Arita M."/>
            <person name="Bucci V."/>
            <person name="Atarashi K."/>
            <person name="Xavier R."/>
            <person name="Honda K."/>
        </authorList>
    </citation>
    <scope>NUCLEOTIDE SEQUENCE [LARGE SCALE GENOMIC DNA]</scope>
    <source>
        <strain evidence="4">k04-0078-D8-1</strain>
    </source>
</reference>
<feature type="domain" description="Phage capsid-like C-terminal" evidence="2">
    <location>
        <begin position="145"/>
        <end position="419"/>
    </location>
</feature>
<gene>
    <name evidence="3" type="ORF">K040078D81_47210</name>
</gene>
<accession>A0ABQ0BGQ2</accession>
<dbReference type="RefSeq" id="WP_244807249.1">
    <property type="nucleotide sequence ID" value="NZ_BAABYW010000001.1"/>
</dbReference>
<dbReference type="Pfam" id="PF05065">
    <property type="entry name" value="Phage_capsid"/>
    <property type="match status" value="1"/>
</dbReference>
<dbReference type="NCBIfam" id="TIGR01554">
    <property type="entry name" value="major_cap_HK97"/>
    <property type="match status" value="1"/>
</dbReference>
<dbReference type="InterPro" id="IPR024455">
    <property type="entry name" value="Phage_capsid"/>
</dbReference>
<comment type="caution">
    <text evidence="3">The sequence shown here is derived from an EMBL/GenBank/DDBJ whole genome shotgun (WGS) entry which is preliminary data.</text>
</comment>
<dbReference type="InterPro" id="IPR054612">
    <property type="entry name" value="Phage_capsid-like_C"/>
</dbReference>
<evidence type="ECO:0000259" key="2">
    <source>
        <dbReference type="Pfam" id="PF05065"/>
    </source>
</evidence>
<keyword evidence="4" id="KW-1185">Reference proteome</keyword>
<dbReference type="Proteomes" id="UP001600943">
    <property type="component" value="Unassembled WGS sequence"/>
</dbReference>
<name>A0ABQ0BGQ2_9FIRM</name>
<sequence>MGRKEYLEKRQTMLNEAKQLINSGKIDEGNKKMDEIKALDERFEAEAKANAALEAMEHVPQGMNLQNLTDAGAEGRTASAGTARVTEGIVMNGQRHTEEKLDYSSEAYKTAWAKSMMGKPLSAEEDAAYKMVNEAFTHTTGNTGTVIPKVVTAGIWQEIGEIYPYWNDISKTYVNGILTMIKADTSTDAKWYDEATKTEDGKETFETLTLNGCELSRAITVSWKLKEMAMDEFLPYIQKRMAEKMGAALGYGSTHGKGQPGSGESFKAEPLGIVTALEKQEDTPQISEYTKGALGYTDIITTRAKVKSGYAGGLAVYANSNTIWTEIANVKDQNGRPILIADVANGGAFKILGMSVKEDDSMLDGEILMSNASRGYTANVNKEISVTLEEHIKDRITDYCAYAIVDGAMVTSKAHALLKYKAGE</sequence>
<comment type="subcellular location">
    <subcellularLocation>
        <location evidence="1">Virion</location>
    </subcellularLocation>
</comment>
<evidence type="ECO:0000256" key="1">
    <source>
        <dbReference type="ARBA" id="ARBA00004328"/>
    </source>
</evidence>
<organism evidence="3 4">
    <name type="scientific">Blautia hominis</name>
    <dbReference type="NCBI Taxonomy" id="2025493"/>
    <lineage>
        <taxon>Bacteria</taxon>
        <taxon>Bacillati</taxon>
        <taxon>Bacillota</taxon>
        <taxon>Clostridia</taxon>
        <taxon>Lachnospirales</taxon>
        <taxon>Lachnospiraceae</taxon>
        <taxon>Blautia</taxon>
    </lineage>
</organism>
<protein>
    <recommendedName>
        <fullName evidence="2">Phage capsid-like C-terminal domain-containing protein</fullName>
    </recommendedName>
</protein>
<dbReference type="SUPFAM" id="SSF56563">
    <property type="entry name" value="Major capsid protein gp5"/>
    <property type="match status" value="1"/>
</dbReference>
<dbReference type="EMBL" id="BAABYW010000001">
    <property type="protein sequence ID" value="GAA6410604.1"/>
    <property type="molecule type" value="Genomic_DNA"/>
</dbReference>
<evidence type="ECO:0000313" key="4">
    <source>
        <dbReference type="Proteomes" id="UP001600943"/>
    </source>
</evidence>
<proteinExistence type="predicted"/>
<evidence type="ECO:0000313" key="3">
    <source>
        <dbReference type="EMBL" id="GAA6410604.1"/>
    </source>
</evidence>